<sequence>MRADDRIIFRINSTEKEAFMAKVQKENKKPSEVLISLVRRYLEEEEQSQTLDLEQIKLRLQEHENKLEILENKLLGESAA</sequence>
<protein>
    <submittedName>
        <fullName evidence="2">Uncharacterized protein</fullName>
    </submittedName>
</protein>
<gene>
    <name evidence="2" type="ORF">H6G97_39915</name>
</gene>
<feature type="coiled-coil region" evidence="1">
    <location>
        <begin position="46"/>
        <end position="80"/>
    </location>
</feature>
<keyword evidence="1" id="KW-0175">Coiled coil</keyword>
<dbReference type="RefSeq" id="WP_190946097.1">
    <property type="nucleotide sequence ID" value="NZ_JACJSI010000252.1"/>
</dbReference>
<comment type="caution">
    <text evidence="2">The sequence shown here is derived from an EMBL/GenBank/DDBJ whole genome shotgun (WGS) entry which is preliminary data.</text>
</comment>
<reference evidence="2 3" key="1">
    <citation type="journal article" date="2020" name="ISME J.">
        <title>Comparative genomics reveals insights into cyanobacterial evolution and habitat adaptation.</title>
        <authorList>
            <person name="Chen M.Y."/>
            <person name="Teng W.K."/>
            <person name="Zhao L."/>
            <person name="Hu C.X."/>
            <person name="Zhou Y.K."/>
            <person name="Han B.P."/>
            <person name="Song L.R."/>
            <person name="Shu W.S."/>
        </authorList>
    </citation>
    <scope>NUCLEOTIDE SEQUENCE [LARGE SCALE GENOMIC DNA]</scope>
    <source>
        <strain evidence="2 3">FACHB-838</strain>
    </source>
</reference>
<dbReference type="Proteomes" id="UP000623440">
    <property type="component" value="Unassembled WGS sequence"/>
</dbReference>
<name>A0ABR8E1X3_9NOSO</name>
<organism evidence="2 3">
    <name type="scientific">Nostoc flagelliforme FACHB-838</name>
    <dbReference type="NCBI Taxonomy" id="2692904"/>
    <lineage>
        <taxon>Bacteria</taxon>
        <taxon>Bacillati</taxon>
        <taxon>Cyanobacteriota</taxon>
        <taxon>Cyanophyceae</taxon>
        <taxon>Nostocales</taxon>
        <taxon>Nostocaceae</taxon>
        <taxon>Nostoc</taxon>
    </lineage>
</organism>
<evidence type="ECO:0000313" key="2">
    <source>
        <dbReference type="EMBL" id="MBD2535250.1"/>
    </source>
</evidence>
<dbReference type="EMBL" id="JACJSI010000252">
    <property type="protein sequence ID" value="MBD2535250.1"/>
    <property type="molecule type" value="Genomic_DNA"/>
</dbReference>
<keyword evidence="3" id="KW-1185">Reference proteome</keyword>
<proteinExistence type="predicted"/>
<evidence type="ECO:0000313" key="3">
    <source>
        <dbReference type="Proteomes" id="UP000623440"/>
    </source>
</evidence>
<accession>A0ABR8E1X3</accession>
<evidence type="ECO:0000256" key="1">
    <source>
        <dbReference type="SAM" id="Coils"/>
    </source>
</evidence>